<organism evidence="2 3">
    <name type="scientific">Novosphingobium subterraneum</name>
    <dbReference type="NCBI Taxonomy" id="48936"/>
    <lineage>
        <taxon>Bacteria</taxon>
        <taxon>Pseudomonadati</taxon>
        <taxon>Pseudomonadota</taxon>
        <taxon>Alphaproteobacteria</taxon>
        <taxon>Sphingomonadales</taxon>
        <taxon>Sphingomonadaceae</taxon>
        <taxon>Novosphingobium</taxon>
    </lineage>
</organism>
<dbReference type="AlphaFoldDB" id="A0A0B9AG07"/>
<reference evidence="2 3" key="1">
    <citation type="submission" date="2014-10" db="EMBL/GenBank/DDBJ databases">
        <title>Draft genome sequence of Novosphingobium subterraneum DSM 12447.</title>
        <authorList>
            <person name="Gan H.M."/>
            <person name="Gan H.Y."/>
            <person name="Savka M.A."/>
        </authorList>
    </citation>
    <scope>NUCLEOTIDE SEQUENCE [LARGE SCALE GENOMIC DNA]</scope>
    <source>
        <strain evidence="2 3">DSM 12447</strain>
    </source>
</reference>
<evidence type="ECO:0000313" key="1">
    <source>
        <dbReference type="EMBL" id="KHS49361.1"/>
    </source>
</evidence>
<dbReference type="PATRIC" id="fig|48936.3.peg.294"/>
<accession>A0A0B9AG07</accession>
<dbReference type="EMBL" id="JRVC01000001">
    <property type="protein sequence ID" value="KHS49361.1"/>
    <property type="molecule type" value="Genomic_DNA"/>
</dbReference>
<dbReference type="EMBL" id="JRVC01000001">
    <property type="protein sequence ID" value="KHS49583.1"/>
    <property type="molecule type" value="Genomic_DNA"/>
</dbReference>
<keyword evidence="3" id="KW-1185">Reference proteome</keyword>
<evidence type="ECO:0000313" key="3">
    <source>
        <dbReference type="Proteomes" id="UP000031338"/>
    </source>
</evidence>
<protein>
    <submittedName>
        <fullName evidence="2">Uncharacterized protein</fullName>
    </submittedName>
</protein>
<dbReference type="Proteomes" id="UP000031338">
    <property type="component" value="Unassembled WGS sequence"/>
</dbReference>
<evidence type="ECO:0000313" key="2">
    <source>
        <dbReference type="EMBL" id="KHS49583.1"/>
    </source>
</evidence>
<gene>
    <name evidence="1" type="ORF">NJ75_00064</name>
    <name evidence="2" type="ORF">NJ75_00286</name>
</gene>
<sequence length="123" mass="13003">MLTDSERFAFSVWRIHAFASTGNAYDAVQTDESIAAGDTLLVLDERVVGVAMTWPFAITAQPGKLHAVCAPGAGETLGHIERALDVPDGSIARACRLARTLGIAIDAGLVPWLSEPLARDGDD</sequence>
<comment type="caution">
    <text evidence="2">The sequence shown here is derived from an EMBL/GenBank/DDBJ whole genome shotgun (WGS) entry which is preliminary data.</text>
</comment>
<dbReference type="STRING" id="48936.NJ75_00064"/>
<proteinExistence type="predicted"/>
<dbReference type="RefSeq" id="WP_022675508.1">
    <property type="nucleotide sequence ID" value="NZ_JRVC01000001.1"/>
</dbReference>
<name>A0A0B9AG07_9SPHN</name>